<dbReference type="InterPro" id="IPR001878">
    <property type="entry name" value="Znf_CCHC"/>
</dbReference>
<accession>A0A8S3RNK5</accession>
<evidence type="ECO:0000256" key="1">
    <source>
        <dbReference type="PROSITE-ProRule" id="PRU00047"/>
    </source>
</evidence>
<keyword evidence="5" id="KW-1185">Reference proteome</keyword>
<dbReference type="OrthoDB" id="6164816at2759"/>
<evidence type="ECO:0000259" key="3">
    <source>
        <dbReference type="PROSITE" id="PS50158"/>
    </source>
</evidence>
<organism evidence="4 5">
    <name type="scientific">Mytilus edulis</name>
    <name type="common">Blue mussel</name>
    <dbReference type="NCBI Taxonomy" id="6550"/>
    <lineage>
        <taxon>Eukaryota</taxon>
        <taxon>Metazoa</taxon>
        <taxon>Spiralia</taxon>
        <taxon>Lophotrochozoa</taxon>
        <taxon>Mollusca</taxon>
        <taxon>Bivalvia</taxon>
        <taxon>Autobranchia</taxon>
        <taxon>Pteriomorphia</taxon>
        <taxon>Mytilida</taxon>
        <taxon>Mytiloidea</taxon>
        <taxon>Mytilidae</taxon>
        <taxon>Mytilinae</taxon>
        <taxon>Mytilus</taxon>
    </lineage>
</organism>
<evidence type="ECO:0000256" key="2">
    <source>
        <dbReference type="SAM" id="Coils"/>
    </source>
</evidence>
<keyword evidence="2" id="KW-0175">Coiled coil</keyword>
<evidence type="ECO:0000313" key="5">
    <source>
        <dbReference type="Proteomes" id="UP000683360"/>
    </source>
</evidence>
<gene>
    <name evidence="4" type="ORF">MEDL_22551</name>
</gene>
<feature type="domain" description="CCHC-type" evidence="3">
    <location>
        <begin position="51"/>
        <end position="64"/>
    </location>
</feature>
<dbReference type="GO" id="GO:0008270">
    <property type="term" value="F:zinc ion binding"/>
    <property type="evidence" value="ECO:0007669"/>
    <property type="project" value="UniProtKB-KW"/>
</dbReference>
<proteinExistence type="predicted"/>
<keyword evidence="1" id="KW-0862">Zinc</keyword>
<sequence>MEGSWNYQPCRNGHPFPMRKADTCLDFLCKYCGKTLNVFTYHQCYAVNAYCYKCRHHGHFARMCNFHVKSCEIRKPKKKSKSKIQRDSDRMRTFIEKKQMSQFPFQGLEDKELSAFTCSIQDESAKLHINKLKESNRNFIKEIAALKCENSKLDTVIQENVMLRNSLDNLNLERLKHVRLIQTIELELAEHASGTQNFEIEIMRLKEENRNLTNTRQRLTMEFKNSDMQYNRILNDMEDEIQRLKEENVNSKHEIQHLDIKHSNQDVRSTLAICSRGNSQQRHRRGGGYPRR</sequence>
<protein>
    <recommendedName>
        <fullName evidence="3">CCHC-type domain-containing protein</fullName>
    </recommendedName>
</protein>
<dbReference type="Proteomes" id="UP000683360">
    <property type="component" value="Unassembled WGS sequence"/>
</dbReference>
<dbReference type="AlphaFoldDB" id="A0A8S3RNK5"/>
<comment type="caution">
    <text evidence="4">The sequence shown here is derived from an EMBL/GenBank/DDBJ whole genome shotgun (WGS) entry which is preliminary data.</text>
</comment>
<reference evidence="4" key="1">
    <citation type="submission" date="2021-03" db="EMBL/GenBank/DDBJ databases">
        <authorList>
            <person name="Bekaert M."/>
        </authorList>
    </citation>
    <scope>NUCLEOTIDE SEQUENCE</scope>
</reference>
<dbReference type="GO" id="GO:0003676">
    <property type="term" value="F:nucleic acid binding"/>
    <property type="evidence" value="ECO:0007669"/>
    <property type="project" value="InterPro"/>
</dbReference>
<keyword evidence="1" id="KW-0863">Zinc-finger</keyword>
<evidence type="ECO:0000313" key="4">
    <source>
        <dbReference type="EMBL" id="CAG2208349.1"/>
    </source>
</evidence>
<keyword evidence="1" id="KW-0479">Metal-binding</keyword>
<dbReference type="PROSITE" id="PS50158">
    <property type="entry name" value="ZF_CCHC"/>
    <property type="match status" value="1"/>
</dbReference>
<name>A0A8S3RNK5_MYTED</name>
<feature type="coiled-coil region" evidence="2">
    <location>
        <begin position="129"/>
        <end position="261"/>
    </location>
</feature>
<dbReference type="EMBL" id="CAJPWZ010001105">
    <property type="protein sequence ID" value="CAG2208349.1"/>
    <property type="molecule type" value="Genomic_DNA"/>
</dbReference>